<dbReference type="PANTHER" id="PTHR19134">
    <property type="entry name" value="RECEPTOR-TYPE TYROSINE-PROTEIN PHOSPHATASE"/>
    <property type="match status" value="1"/>
</dbReference>
<feature type="domain" description="Tyrosine-protein phosphatase" evidence="2">
    <location>
        <begin position="25"/>
        <end position="386"/>
    </location>
</feature>
<dbReference type="InterPro" id="IPR000387">
    <property type="entry name" value="Tyr_Pase_dom"/>
</dbReference>
<dbReference type="SMART" id="SM00194">
    <property type="entry name" value="PTPc"/>
    <property type="match status" value="1"/>
</dbReference>
<gene>
    <name evidence="4" type="ORF">AYI69_g11195</name>
</gene>
<feature type="domain" description="Tyrosine specific protein phosphatases" evidence="3">
    <location>
        <begin position="304"/>
        <end position="377"/>
    </location>
</feature>
<evidence type="ECO:0000256" key="1">
    <source>
        <dbReference type="ARBA" id="ARBA00009649"/>
    </source>
</evidence>
<sequence length="392" mass="45146">MEERILPKFKEVLSHIIKNDDVAYIKESFDYVSMIQKKFVRDGLAPSSPFSYLWSQNRANQSKNRYTNIFPYDYNRVVLDHHSKSKPPKNIFASVEEAKNSILELSNNLKSEYLDTAYDDGYINASWIQAPLNISNNEYIATQGPTNKTSGDFWNMVYENRCPVIVMLTKTVESGYEKCSEYWPTNIHIPKDYGKVTVTLISETDAVNESTKLREFIVSSNHKVAANNNIKQGICKVTQYHFLGWPDKFIPHSTKNLQELITHTRNSKLSAFSSQLSIDQFSSLDNANCTSIMHNNKDSQYHLETFLNSETIFLPSVGPTVVHCSAGCGRTGTFIILDIICEYFKNNKDYSGDIIYDLFFAFRLQRVYFIQTLDQLLFVYSFVYKHLNKPSQ</sequence>
<dbReference type="Gene3D" id="3.90.190.10">
    <property type="entry name" value="Protein tyrosine phosphatase superfamily"/>
    <property type="match status" value="1"/>
</dbReference>
<dbReference type="PROSITE" id="PS00383">
    <property type="entry name" value="TYR_PHOSPHATASE_1"/>
    <property type="match status" value="1"/>
</dbReference>
<dbReference type="InterPro" id="IPR000242">
    <property type="entry name" value="PTP_cat"/>
</dbReference>
<comment type="similarity">
    <text evidence="1">Belongs to the protein-tyrosine phosphatase family. Non-receptor class subfamily.</text>
</comment>
<dbReference type="InterPro" id="IPR003595">
    <property type="entry name" value="Tyr_Pase_cat"/>
</dbReference>
<dbReference type="InterPro" id="IPR029021">
    <property type="entry name" value="Prot-tyrosine_phosphatase-like"/>
</dbReference>
<dbReference type="OrthoDB" id="10253954at2759"/>
<dbReference type="PROSITE" id="PS50055">
    <property type="entry name" value="TYR_PHOSPHATASE_PTP"/>
    <property type="match status" value="1"/>
</dbReference>
<organism evidence="4 5">
    <name type="scientific">Smittium culicis</name>
    <dbReference type="NCBI Taxonomy" id="133412"/>
    <lineage>
        <taxon>Eukaryota</taxon>
        <taxon>Fungi</taxon>
        <taxon>Fungi incertae sedis</taxon>
        <taxon>Zoopagomycota</taxon>
        <taxon>Kickxellomycotina</taxon>
        <taxon>Harpellomycetes</taxon>
        <taxon>Harpellales</taxon>
        <taxon>Legeriomycetaceae</taxon>
        <taxon>Smittium</taxon>
    </lineage>
</organism>
<dbReference type="PANTHER" id="PTHR19134:SF561">
    <property type="entry name" value="PROTEIN TYROSINE PHOSPHATASE 36E, ISOFORM A"/>
    <property type="match status" value="1"/>
</dbReference>
<keyword evidence="5" id="KW-1185">Reference proteome</keyword>
<dbReference type="InterPro" id="IPR050348">
    <property type="entry name" value="Protein-Tyr_Phosphatase"/>
</dbReference>
<dbReference type="SUPFAM" id="SSF52799">
    <property type="entry name" value="(Phosphotyrosine protein) phosphatases II"/>
    <property type="match status" value="1"/>
</dbReference>
<evidence type="ECO:0000313" key="5">
    <source>
        <dbReference type="Proteomes" id="UP000187429"/>
    </source>
</evidence>
<dbReference type="PRINTS" id="PR00700">
    <property type="entry name" value="PRTYPHPHTASE"/>
</dbReference>
<evidence type="ECO:0000259" key="3">
    <source>
        <dbReference type="PROSITE" id="PS50056"/>
    </source>
</evidence>
<protein>
    <submittedName>
        <fullName evidence="4">Receptor-type tyrosine-protein phosphatase beta</fullName>
    </submittedName>
</protein>
<dbReference type="GO" id="GO:0004725">
    <property type="term" value="F:protein tyrosine phosphatase activity"/>
    <property type="evidence" value="ECO:0007669"/>
    <property type="project" value="InterPro"/>
</dbReference>
<dbReference type="Proteomes" id="UP000187429">
    <property type="component" value="Unassembled WGS sequence"/>
</dbReference>
<accession>A0A1R1X0I4</accession>
<keyword evidence="4" id="KW-0675">Receptor</keyword>
<dbReference type="PROSITE" id="PS50056">
    <property type="entry name" value="TYR_PHOSPHATASE_2"/>
    <property type="match status" value="1"/>
</dbReference>
<evidence type="ECO:0000313" key="4">
    <source>
        <dbReference type="EMBL" id="OMJ08107.1"/>
    </source>
</evidence>
<reference evidence="5" key="1">
    <citation type="submission" date="2017-01" db="EMBL/GenBank/DDBJ databases">
        <authorList>
            <person name="Wang Y."/>
            <person name="White M."/>
            <person name="Kvist S."/>
            <person name="Moncalvo J.-M."/>
        </authorList>
    </citation>
    <scope>NUCLEOTIDE SEQUENCE [LARGE SCALE GENOMIC DNA]</scope>
    <source>
        <strain evidence="5">ID-206-W2</strain>
    </source>
</reference>
<dbReference type="Pfam" id="PF00102">
    <property type="entry name" value="Y_phosphatase"/>
    <property type="match status" value="1"/>
</dbReference>
<proteinExistence type="inferred from homology"/>
<comment type="caution">
    <text evidence="4">The sequence shown here is derived from an EMBL/GenBank/DDBJ whole genome shotgun (WGS) entry which is preliminary data.</text>
</comment>
<dbReference type="AlphaFoldDB" id="A0A1R1X0I4"/>
<evidence type="ECO:0000259" key="2">
    <source>
        <dbReference type="PROSITE" id="PS50055"/>
    </source>
</evidence>
<dbReference type="SMART" id="SM00404">
    <property type="entry name" value="PTPc_motif"/>
    <property type="match status" value="1"/>
</dbReference>
<dbReference type="InterPro" id="IPR016130">
    <property type="entry name" value="Tyr_Pase_AS"/>
</dbReference>
<name>A0A1R1X0I4_9FUNG</name>
<dbReference type="EMBL" id="LSSM01007480">
    <property type="protein sequence ID" value="OMJ08107.1"/>
    <property type="molecule type" value="Genomic_DNA"/>
</dbReference>